<dbReference type="STRING" id="237258.SAMN04489756_102101"/>
<dbReference type="EMBL" id="MKGI01000005">
    <property type="protein sequence ID" value="OEL12364.1"/>
    <property type="molecule type" value="Genomic_DNA"/>
</dbReference>
<dbReference type="SUPFAM" id="SSF88713">
    <property type="entry name" value="Glycoside hydrolase/deacetylase"/>
    <property type="match status" value="1"/>
</dbReference>
<dbReference type="GO" id="GO:0016810">
    <property type="term" value="F:hydrolase activity, acting on carbon-nitrogen (but not peptide) bonds"/>
    <property type="evidence" value="ECO:0007669"/>
    <property type="project" value="InterPro"/>
</dbReference>
<evidence type="ECO:0000313" key="3">
    <source>
        <dbReference type="Proteomes" id="UP000095601"/>
    </source>
</evidence>
<dbReference type="Gene3D" id="3.20.20.370">
    <property type="entry name" value="Glycoside hydrolase/deacetylase"/>
    <property type="match status" value="1"/>
</dbReference>
<protein>
    <submittedName>
        <fullName evidence="2">Polysaccharide deacetylase family protein</fullName>
    </submittedName>
</protein>
<name>A0A1E5UHJ8_9FLAO</name>
<dbReference type="InterPro" id="IPR011330">
    <property type="entry name" value="Glyco_hydro/deAcase_b/a-brl"/>
</dbReference>
<dbReference type="InterPro" id="IPR002509">
    <property type="entry name" value="NODB_dom"/>
</dbReference>
<evidence type="ECO:0000313" key="2">
    <source>
        <dbReference type="EMBL" id="OEL12364.1"/>
    </source>
</evidence>
<dbReference type="OrthoDB" id="1273893at2"/>
<dbReference type="PANTHER" id="PTHR47561:SF1">
    <property type="entry name" value="POLYSACCHARIDE DEACETYLASE FAMILY PROTEIN (AFU_ORTHOLOGUE AFUA_6G05030)"/>
    <property type="match status" value="1"/>
</dbReference>
<comment type="caution">
    <text evidence="2">The sequence shown here is derived from an EMBL/GenBank/DDBJ whole genome shotgun (WGS) entry which is preliminary data.</text>
</comment>
<organism evidence="2 3">
    <name type="scientific">Cloacibacterium normanense</name>
    <dbReference type="NCBI Taxonomy" id="237258"/>
    <lineage>
        <taxon>Bacteria</taxon>
        <taxon>Pseudomonadati</taxon>
        <taxon>Bacteroidota</taxon>
        <taxon>Flavobacteriia</taxon>
        <taxon>Flavobacteriales</taxon>
        <taxon>Weeksellaceae</taxon>
    </lineage>
</organism>
<dbReference type="Proteomes" id="UP000095601">
    <property type="component" value="Unassembled WGS sequence"/>
</dbReference>
<feature type="domain" description="NodB homology" evidence="1">
    <location>
        <begin position="31"/>
        <end position="105"/>
    </location>
</feature>
<dbReference type="PANTHER" id="PTHR47561">
    <property type="entry name" value="POLYSACCHARIDE DEACETYLASE FAMILY PROTEIN (AFU_ORTHOLOGUE AFUA_6G05030)"/>
    <property type="match status" value="1"/>
</dbReference>
<dbReference type="Pfam" id="PF01522">
    <property type="entry name" value="Polysacc_deac_1"/>
    <property type="match status" value="1"/>
</dbReference>
<dbReference type="AlphaFoldDB" id="A0A1E5UHJ8"/>
<reference evidence="2 3" key="1">
    <citation type="submission" date="2016-09" db="EMBL/GenBank/DDBJ databases">
        <authorList>
            <person name="Capua I."/>
            <person name="De Benedictis P."/>
            <person name="Joannis T."/>
            <person name="Lombin L.H."/>
            <person name="Cattoli G."/>
        </authorList>
    </citation>
    <scope>NUCLEOTIDE SEQUENCE [LARGE SCALE GENOMIC DNA]</scope>
    <source>
        <strain evidence="2 3">NRS-1</strain>
    </source>
</reference>
<evidence type="ECO:0000259" key="1">
    <source>
        <dbReference type="Pfam" id="PF01522"/>
    </source>
</evidence>
<sequence length="250" mass="29941">MVLLTFNIIAPEIPVSYQKIVTEEELLKITTDGTQKILEILEKYQVHTTFFVEISLAEKLPELLKTIAKKGHELGLLNKYSYQKEIETAKDFLEELTGKTIRGMRQFPEKRLSSEKLKSMQFIYRSPMDFSNIFFFKNTLERKIAYEEHEIMVIPESVSPYSRLPYNDFTFQMIPMKFYQNMVTETLQKEEYVMIYLNSWQFVELNDKKFGLSFYRKYNLGVQMEEKLDRFLKFVEENDLAITRMKDFFF</sequence>
<dbReference type="GO" id="GO:0005975">
    <property type="term" value="P:carbohydrate metabolic process"/>
    <property type="evidence" value="ECO:0007669"/>
    <property type="project" value="InterPro"/>
</dbReference>
<dbReference type="KEGG" id="cnr:EB819_06220"/>
<dbReference type="RefSeq" id="WP_069796612.1">
    <property type="nucleotide sequence ID" value="NZ_CP034157.1"/>
</dbReference>
<keyword evidence="3" id="KW-1185">Reference proteome</keyword>
<proteinExistence type="predicted"/>
<gene>
    <name evidence="2" type="ORF">BHF72_1118</name>
</gene>
<accession>A0A1E5UHJ8</accession>